<organism evidence="2 3">
    <name type="scientific">Penicillium angulare</name>
    <dbReference type="NCBI Taxonomy" id="116970"/>
    <lineage>
        <taxon>Eukaryota</taxon>
        <taxon>Fungi</taxon>
        <taxon>Dikarya</taxon>
        <taxon>Ascomycota</taxon>
        <taxon>Pezizomycotina</taxon>
        <taxon>Eurotiomycetes</taxon>
        <taxon>Eurotiomycetidae</taxon>
        <taxon>Eurotiales</taxon>
        <taxon>Aspergillaceae</taxon>
        <taxon>Penicillium</taxon>
    </lineage>
</organism>
<protein>
    <submittedName>
        <fullName evidence="2">Uncharacterized protein</fullName>
    </submittedName>
</protein>
<feature type="region of interest" description="Disordered" evidence="1">
    <location>
        <begin position="1"/>
        <end position="188"/>
    </location>
</feature>
<evidence type="ECO:0000313" key="3">
    <source>
        <dbReference type="Proteomes" id="UP001149165"/>
    </source>
</evidence>
<feature type="compositionally biased region" description="Low complexity" evidence="1">
    <location>
        <begin position="23"/>
        <end position="37"/>
    </location>
</feature>
<dbReference type="AlphaFoldDB" id="A0A9W9FZ10"/>
<accession>A0A9W9FZ10</accession>
<gene>
    <name evidence="2" type="ORF">N7456_004847</name>
</gene>
<reference evidence="2" key="2">
    <citation type="journal article" date="2023" name="IMA Fungus">
        <title>Comparative genomic study of the Penicillium genus elucidates a diverse pangenome and 15 lateral gene transfer events.</title>
        <authorList>
            <person name="Petersen C."/>
            <person name="Sorensen T."/>
            <person name="Nielsen M.R."/>
            <person name="Sondergaard T.E."/>
            <person name="Sorensen J.L."/>
            <person name="Fitzpatrick D.A."/>
            <person name="Frisvad J.C."/>
            <person name="Nielsen K.L."/>
        </authorList>
    </citation>
    <scope>NUCLEOTIDE SEQUENCE</scope>
    <source>
        <strain evidence="2">IBT 30069</strain>
    </source>
</reference>
<name>A0A9W9FZ10_9EURO</name>
<comment type="caution">
    <text evidence="2">The sequence shown here is derived from an EMBL/GenBank/DDBJ whole genome shotgun (WGS) entry which is preliminary data.</text>
</comment>
<evidence type="ECO:0000256" key="1">
    <source>
        <dbReference type="SAM" id="MobiDB-lite"/>
    </source>
</evidence>
<keyword evidence="3" id="KW-1185">Reference proteome</keyword>
<dbReference type="OrthoDB" id="2279190at2759"/>
<dbReference type="Proteomes" id="UP001149165">
    <property type="component" value="Unassembled WGS sequence"/>
</dbReference>
<reference evidence="2" key="1">
    <citation type="submission" date="2022-11" db="EMBL/GenBank/DDBJ databases">
        <authorList>
            <person name="Petersen C."/>
        </authorList>
    </citation>
    <scope>NUCLEOTIDE SEQUENCE</scope>
    <source>
        <strain evidence="2">IBT 30069</strain>
    </source>
</reference>
<dbReference type="EMBL" id="JAPQKH010000003">
    <property type="protein sequence ID" value="KAJ5108172.1"/>
    <property type="molecule type" value="Genomic_DNA"/>
</dbReference>
<evidence type="ECO:0000313" key="2">
    <source>
        <dbReference type="EMBL" id="KAJ5108172.1"/>
    </source>
</evidence>
<sequence>MFKTKSQRIKEKQKQKQRPYSISSGVGYSSTQNSSSSTLPVQYPTAPDKAMNSSSSLPMGSKDDDGVPLQPVVTGSSETTPPAPAQPVRASVPKANSVAKPATVTDAPPDHPGPISDQPTVVASAPSESDSAVPIRPKPAPIGVGKKDDTAVSGPHANLSSPVDSIPSEARPVGGRRGKSDDEMNGATRGGELVAGNAGGITTAGLQLPGKLLNEDEKSALKIKVHLNLHAKVRLDLDAQIYGDVVIGLM</sequence>
<proteinExistence type="predicted"/>
<feature type="compositionally biased region" description="Polar residues" evidence="1">
    <location>
        <begin position="117"/>
        <end position="130"/>
    </location>
</feature>